<gene>
    <name evidence="8" type="ORF">FEF09_21245</name>
</gene>
<dbReference type="OrthoDB" id="5327667at2"/>
<keyword evidence="9" id="KW-1185">Reference proteome</keyword>
<name>A0A5C6LS01_9BACT</name>
<keyword evidence="5" id="KW-1035">Host cytoplasm</keyword>
<dbReference type="InterPro" id="IPR023347">
    <property type="entry name" value="Lysozyme_dom_sf"/>
</dbReference>
<dbReference type="CDD" id="cd00737">
    <property type="entry name" value="lyz_endolysin_autolysin"/>
    <property type="match status" value="1"/>
</dbReference>
<evidence type="ECO:0000256" key="1">
    <source>
        <dbReference type="ARBA" id="ARBA00000632"/>
    </source>
</evidence>
<dbReference type="GO" id="GO:0009253">
    <property type="term" value="P:peptidoglycan catabolic process"/>
    <property type="evidence" value="ECO:0007669"/>
    <property type="project" value="InterPro"/>
</dbReference>
<dbReference type="GO" id="GO:0042742">
    <property type="term" value="P:defense response to bacterium"/>
    <property type="evidence" value="ECO:0007669"/>
    <property type="project" value="UniProtKB-KW"/>
</dbReference>
<reference evidence="8 9" key="1">
    <citation type="submission" date="2019-08" db="EMBL/GenBank/DDBJ databases">
        <title>Whole genome sequencing of chitin degrading bacteria Chitinophaga pinensis YS16.</title>
        <authorList>
            <person name="Singh R.P."/>
            <person name="Manchanda G."/>
            <person name="Maurya I.K."/>
            <person name="Joshi N.K."/>
            <person name="Srivastava A.K."/>
        </authorList>
    </citation>
    <scope>NUCLEOTIDE SEQUENCE [LARGE SCALE GENOMIC DNA]</scope>
    <source>
        <strain evidence="8 9">YS-16</strain>
    </source>
</reference>
<dbReference type="EC" id="3.2.1.17" evidence="7"/>
<dbReference type="Proteomes" id="UP000318815">
    <property type="component" value="Unassembled WGS sequence"/>
</dbReference>
<evidence type="ECO:0000256" key="3">
    <source>
        <dbReference type="ARBA" id="ARBA00022638"/>
    </source>
</evidence>
<accession>A0A5C6LS01</accession>
<dbReference type="SUPFAM" id="SSF53955">
    <property type="entry name" value="Lysozyme-like"/>
    <property type="match status" value="1"/>
</dbReference>
<dbReference type="InterPro" id="IPR002196">
    <property type="entry name" value="Glyco_hydro_24"/>
</dbReference>
<sequence length="165" mass="18315">MELGEKGEKLIKHFEKCRLAAYQDSKGIWTIGWGNTVYEDGKAVKKGDTITQQRADALFANIKKGFVADVNKLTAGVKGLKQQQFDALVCFAYNVGSDMNKNGIAEGLGDSTLLKVVKADPKDPSVVMEFLKWNMSGGKVLDGLTRRRKAEAYLYMSGEVEFFDY</sequence>
<dbReference type="EMBL" id="VOHS01000027">
    <property type="protein sequence ID" value="TWV97951.1"/>
    <property type="molecule type" value="Genomic_DNA"/>
</dbReference>
<comment type="similarity">
    <text evidence="7">Belongs to the glycosyl hydrolase 24 family.</text>
</comment>
<dbReference type="Gene3D" id="1.10.530.40">
    <property type="match status" value="1"/>
</dbReference>
<dbReference type="InterPro" id="IPR023346">
    <property type="entry name" value="Lysozyme-like_dom_sf"/>
</dbReference>
<evidence type="ECO:0000256" key="7">
    <source>
        <dbReference type="RuleBase" id="RU003788"/>
    </source>
</evidence>
<comment type="caution">
    <text evidence="8">The sequence shown here is derived from an EMBL/GenBank/DDBJ whole genome shotgun (WGS) entry which is preliminary data.</text>
</comment>
<organism evidence="8 9">
    <name type="scientific">Chitinophaga pinensis</name>
    <dbReference type="NCBI Taxonomy" id="79329"/>
    <lineage>
        <taxon>Bacteria</taxon>
        <taxon>Pseudomonadati</taxon>
        <taxon>Bacteroidota</taxon>
        <taxon>Chitinophagia</taxon>
        <taxon>Chitinophagales</taxon>
        <taxon>Chitinophagaceae</taxon>
        <taxon>Chitinophaga</taxon>
    </lineage>
</organism>
<keyword evidence="2 7" id="KW-0929">Antimicrobial</keyword>
<dbReference type="AlphaFoldDB" id="A0A5C6LS01"/>
<evidence type="ECO:0000313" key="9">
    <source>
        <dbReference type="Proteomes" id="UP000318815"/>
    </source>
</evidence>
<dbReference type="GO" id="GO:0003796">
    <property type="term" value="F:lysozyme activity"/>
    <property type="evidence" value="ECO:0007669"/>
    <property type="project" value="UniProtKB-EC"/>
</dbReference>
<protein>
    <recommendedName>
        <fullName evidence="7">Lysozyme</fullName>
        <ecNumber evidence="7">3.2.1.17</ecNumber>
    </recommendedName>
</protein>
<dbReference type="PANTHER" id="PTHR38107">
    <property type="match status" value="1"/>
</dbReference>
<evidence type="ECO:0000256" key="4">
    <source>
        <dbReference type="ARBA" id="ARBA00022801"/>
    </source>
</evidence>
<keyword evidence="6 7" id="KW-0326">Glycosidase</keyword>
<keyword evidence="4 7" id="KW-0378">Hydrolase</keyword>
<proteinExistence type="inferred from homology"/>
<evidence type="ECO:0000256" key="2">
    <source>
        <dbReference type="ARBA" id="ARBA00022529"/>
    </source>
</evidence>
<dbReference type="GO" id="GO:0031640">
    <property type="term" value="P:killing of cells of another organism"/>
    <property type="evidence" value="ECO:0007669"/>
    <property type="project" value="UniProtKB-KW"/>
</dbReference>
<comment type="catalytic activity">
    <reaction evidence="1 7">
        <text>Hydrolysis of (1-&gt;4)-beta-linkages between N-acetylmuramic acid and N-acetyl-D-glucosamine residues in a peptidoglycan and between N-acetyl-D-glucosamine residues in chitodextrins.</text>
        <dbReference type="EC" id="3.2.1.17"/>
    </reaction>
</comment>
<dbReference type="RefSeq" id="WP_146306970.1">
    <property type="nucleotide sequence ID" value="NZ_VOHS01000027.1"/>
</dbReference>
<dbReference type="InterPro" id="IPR051018">
    <property type="entry name" value="Bacteriophage_GH24"/>
</dbReference>
<dbReference type="GO" id="GO:0016998">
    <property type="term" value="P:cell wall macromolecule catabolic process"/>
    <property type="evidence" value="ECO:0007669"/>
    <property type="project" value="InterPro"/>
</dbReference>
<dbReference type="InterPro" id="IPR033907">
    <property type="entry name" value="Endolysin_autolysin"/>
</dbReference>
<dbReference type="Pfam" id="PF00959">
    <property type="entry name" value="Phage_lysozyme"/>
    <property type="match status" value="1"/>
</dbReference>
<dbReference type="PANTHER" id="PTHR38107:SF3">
    <property type="entry name" value="LYSOZYME RRRD-RELATED"/>
    <property type="match status" value="1"/>
</dbReference>
<keyword evidence="3 7" id="KW-0081">Bacteriolytic enzyme</keyword>
<evidence type="ECO:0000313" key="8">
    <source>
        <dbReference type="EMBL" id="TWV97951.1"/>
    </source>
</evidence>
<dbReference type="InterPro" id="IPR034690">
    <property type="entry name" value="Endolysin_T4_type"/>
</dbReference>
<dbReference type="HAMAP" id="MF_04110">
    <property type="entry name" value="ENDOLYSIN_T4"/>
    <property type="match status" value="1"/>
</dbReference>
<evidence type="ECO:0000256" key="5">
    <source>
        <dbReference type="ARBA" id="ARBA00023200"/>
    </source>
</evidence>
<evidence type="ECO:0000256" key="6">
    <source>
        <dbReference type="ARBA" id="ARBA00023295"/>
    </source>
</evidence>